<reference evidence="2" key="2">
    <citation type="submission" date="2015-01" db="EMBL/GenBank/DDBJ databases">
        <title>Evolutionary Origins and Diversification of the Mycorrhizal Mutualists.</title>
        <authorList>
            <consortium name="DOE Joint Genome Institute"/>
            <consortium name="Mycorrhizal Genomics Consortium"/>
            <person name="Kohler A."/>
            <person name="Kuo A."/>
            <person name="Nagy L.G."/>
            <person name="Floudas D."/>
            <person name="Copeland A."/>
            <person name="Barry K.W."/>
            <person name="Cichocki N."/>
            <person name="Veneault-Fourrey C."/>
            <person name="LaButti K."/>
            <person name="Lindquist E.A."/>
            <person name="Lipzen A."/>
            <person name="Lundell T."/>
            <person name="Morin E."/>
            <person name="Murat C."/>
            <person name="Riley R."/>
            <person name="Ohm R."/>
            <person name="Sun H."/>
            <person name="Tunlid A."/>
            <person name="Henrissat B."/>
            <person name="Grigoriev I.V."/>
            <person name="Hibbett D.S."/>
            <person name="Martin F."/>
        </authorList>
    </citation>
    <scope>NUCLEOTIDE SEQUENCE [LARGE SCALE GENOMIC DNA]</scope>
    <source>
        <strain evidence="2">UH-Slu-Lm8-n1</strain>
    </source>
</reference>
<sequence length="115" mass="12680">MDKNFRSAPELIPGEEIDRYLGGGHFREMPKRRGAASASTCSNVHSRAPVYLPSPPPSICMCGNTGGDRSNFESSACLGLPILTKIRSPGPPHLWRCRYLETYCTCHPSRRAPCM</sequence>
<reference evidence="1 2" key="1">
    <citation type="submission" date="2014-04" db="EMBL/GenBank/DDBJ databases">
        <authorList>
            <consortium name="DOE Joint Genome Institute"/>
            <person name="Kuo A."/>
            <person name="Ruytinx J."/>
            <person name="Rineau F."/>
            <person name="Colpaert J."/>
            <person name="Kohler A."/>
            <person name="Nagy L.G."/>
            <person name="Floudas D."/>
            <person name="Copeland A."/>
            <person name="Barry K.W."/>
            <person name="Cichocki N."/>
            <person name="Veneault-Fourrey C."/>
            <person name="LaButti K."/>
            <person name="Lindquist E.A."/>
            <person name="Lipzen A."/>
            <person name="Lundell T."/>
            <person name="Morin E."/>
            <person name="Murat C."/>
            <person name="Sun H."/>
            <person name="Tunlid A."/>
            <person name="Henrissat B."/>
            <person name="Grigoriev I.V."/>
            <person name="Hibbett D.S."/>
            <person name="Martin F."/>
            <person name="Nordberg H.P."/>
            <person name="Cantor M.N."/>
            <person name="Hua S.X."/>
        </authorList>
    </citation>
    <scope>NUCLEOTIDE SEQUENCE [LARGE SCALE GENOMIC DNA]</scope>
    <source>
        <strain evidence="1 2">UH-Slu-Lm8-n1</strain>
    </source>
</reference>
<evidence type="ECO:0000313" key="1">
    <source>
        <dbReference type="EMBL" id="KIK39449.1"/>
    </source>
</evidence>
<name>A0A0D0AN49_9AGAM</name>
<organism evidence="1 2">
    <name type="scientific">Suillus luteus UH-Slu-Lm8-n1</name>
    <dbReference type="NCBI Taxonomy" id="930992"/>
    <lineage>
        <taxon>Eukaryota</taxon>
        <taxon>Fungi</taxon>
        <taxon>Dikarya</taxon>
        <taxon>Basidiomycota</taxon>
        <taxon>Agaricomycotina</taxon>
        <taxon>Agaricomycetes</taxon>
        <taxon>Agaricomycetidae</taxon>
        <taxon>Boletales</taxon>
        <taxon>Suillineae</taxon>
        <taxon>Suillaceae</taxon>
        <taxon>Suillus</taxon>
    </lineage>
</organism>
<accession>A0A0D0AN49</accession>
<protein>
    <submittedName>
        <fullName evidence="1">Uncharacterized protein</fullName>
    </submittedName>
</protein>
<dbReference type="Proteomes" id="UP000054485">
    <property type="component" value="Unassembled WGS sequence"/>
</dbReference>
<evidence type="ECO:0000313" key="2">
    <source>
        <dbReference type="Proteomes" id="UP000054485"/>
    </source>
</evidence>
<proteinExistence type="predicted"/>
<dbReference type="HOGENOM" id="CLU_2110573_0_0_1"/>
<gene>
    <name evidence="1" type="ORF">CY34DRAFT_808285</name>
</gene>
<dbReference type="EMBL" id="KN835342">
    <property type="protein sequence ID" value="KIK39449.1"/>
    <property type="molecule type" value="Genomic_DNA"/>
</dbReference>
<dbReference type="AlphaFoldDB" id="A0A0D0AN49"/>
<dbReference type="InParanoid" id="A0A0D0AN49"/>
<keyword evidence="2" id="KW-1185">Reference proteome</keyword>